<sequence length="1214" mass="132607">MSSSSSEDTRARIVRSLFSRKAEDGTLEETLVTYLRVKEDDGHGSIKTRYLFLAVTRLGECMLHKGKSNSNGTFSRGKTWRLSDMRALEQIGPRDFALTMTIRRYHWSVDSARDQHAFLSALIKAYKSVMGGAAPQIINFTPDGHSHEGSTSTVSSSSHHPPPVSIRDRLPQRSNPAMTSSASLVSTTSTHERHDRDLAPPRRPTERSGSFSSIDQRAGSVAGSVVSDGGFRQRLGSSGSRERDAQVRPAPSPAPRYPESLGPGRPPPRRGNSGNSDDRVPPPPSRARPAQARRPSAASEVAEIPPVAEDEDPYGGIADEVLTSPRQNGRASDSVVSHEPAYTIPAVTVATSEARSPAPLPAPPAITTTPLIVTNGDLAHSPGGITPTTSTPATTSATLAPPEGLAPPGATRTEATPREGRRTPEPLQRRVSFVPPELSTSYSRDVLLTQRTGLLGADVMSQDEEEAADAIMANVEELIEGFDWTASATAGDSSRKGPDAIEQRLLDELAALENANIHAFLESDDRVDQVLAHIDEALIELDDIDVQLTGYRMQLNAVSEDIAYIEGQNRGLQVQTSNQRALLAEVQQLLQITDVPKDDLSRLQQTSPSSARGITELEHAAASLYKALMASRDTANEVAATVAHVAQYEAAASQFAQRMVQYLDTAFNHQSEATWGETQKRRSLVLEPHVELGKALMGYEGIVLFIKDMDEERYKKLCLNYITTMSKLHQKEMRGLLMALKGELNSSTKGLPEYSFAQASQSTSKPSGITATVVRSKTLKRGEMARTGDKKVTDATRKVADMYATGVSEVVKQIVTEDDFIAAFLHLGDTESTFADYMELDTYFRRQASRHASHSLSASLTQLTRTVMELMFGFVDGEMRLWVDASVEGNPPALVGVIATTEQLQADAQMEGTSMFVQQLFDKQLGRQRQAFEAFVNDQVKNIDSAKTTVRKRRGVFYFVRHFPVFVERIECQLDSSYDNLDIRKRVNNAYERVAASVLGSLQHVSKVVGAELGAGSGEGKGQLYFHVVMIENLHTFVDEVAQLNAAALAVFVQRARGLYDENMKAYIKMMLRRGFSRLMDFFDGVERQLKTTPPNEVNMHSAFSRSTLKKVLKETGSKDMKKAVEAMARRVDKHFNDDESGPGGDHGSGSRPTDAATAALMASVWREVTAALTGEVGRAQQLMSSCDSTSGLALEFGPKDVETVCQRAWGSRG</sequence>
<dbReference type="Pfam" id="PF15277">
    <property type="entry name" value="Sec3-PIP2_bind"/>
    <property type="match status" value="1"/>
</dbReference>
<feature type="compositionally biased region" description="Basic and acidic residues" evidence="5">
    <location>
        <begin position="190"/>
        <end position="206"/>
    </location>
</feature>
<dbReference type="GO" id="GO:0005546">
    <property type="term" value="F:phosphatidylinositol-4,5-bisphosphate binding"/>
    <property type="evidence" value="ECO:0007669"/>
    <property type="project" value="TreeGrafter"/>
</dbReference>
<evidence type="ECO:0000256" key="1">
    <source>
        <dbReference type="ARBA" id="ARBA00006518"/>
    </source>
</evidence>
<dbReference type="EMBL" id="KQ087271">
    <property type="protein sequence ID" value="KLT39084.1"/>
    <property type="molecule type" value="Genomic_DNA"/>
</dbReference>
<evidence type="ECO:0000313" key="8">
    <source>
        <dbReference type="Proteomes" id="UP000053611"/>
    </source>
</evidence>
<dbReference type="OrthoDB" id="27109at2759"/>
<dbReference type="AlphaFoldDB" id="A0A0J1AUX4"/>
<dbReference type="GO" id="GO:0000145">
    <property type="term" value="C:exocyst"/>
    <property type="evidence" value="ECO:0007669"/>
    <property type="project" value="InterPro"/>
</dbReference>
<name>A0A0J1AUX4_9TREE</name>
<dbReference type="PANTHER" id="PTHR16092:SF14">
    <property type="entry name" value="EXOCYST COMPLEX COMPONENT 1 ISOFORM X1"/>
    <property type="match status" value="1"/>
</dbReference>
<feature type="compositionally biased region" description="Polar residues" evidence="5">
    <location>
        <begin position="324"/>
        <end position="335"/>
    </location>
</feature>
<proteinExistence type="inferred from homology"/>
<evidence type="ECO:0000259" key="6">
    <source>
        <dbReference type="SMART" id="SM01313"/>
    </source>
</evidence>
<feature type="compositionally biased region" description="Low complexity" evidence="5">
    <location>
        <begin position="149"/>
        <end position="159"/>
    </location>
</feature>
<keyword evidence="2" id="KW-0813">Transport</keyword>
<evidence type="ECO:0000256" key="4">
    <source>
        <dbReference type="ARBA" id="ARBA00023054"/>
    </source>
</evidence>
<feature type="compositionally biased region" description="Basic and acidic residues" evidence="5">
    <location>
        <begin position="415"/>
        <end position="425"/>
    </location>
</feature>
<feature type="region of interest" description="Disordered" evidence="5">
    <location>
        <begin position="383"/>
        <end position="425"/>
    </location>
</feature>
<gene>
    <name evidence="7" type="ORF">CC85DRAFT_288912</name>
</gene>
<comment type="similarity">
    <text evidence="1">Belongs to the SEC3 family.</text>
</comment>
<dbReference type="Pfam" id="PF09763">
    <property type="entry name" value="Sec3_CC"/>
    <property type="match status" value="1"/>
</dbReference>
<accession>A0A0J1AUX4</accession>
<feature type="compositionally biased region" description="Low complexity" evidence="5">
    <location>
        <begin position="179"/>
        <end position="189"/>
    </location>
</feature>
<dbReference type="RefSeq" id="XP_018275575.1">
    <property type="nucleotide sequence ID" value="XM_018424427.1"/>
</dbReference>
<protein>
    <recommendedName>
        <fullName evidence="6">Exocyst complex component Sec3 PIP2-binding N-terminal domain-containing protein</fullName>
    </recommendedName>
</protein>
<keyword evidence="3" id="KW-0268">Exocytosis</keyword>
<dbReference type="InterPro" id="IPR028258">
    <property type="entry name" value="Sec3-PIP2_bind"/>
</dbReference>
<dbReference type="Pfam" id="PF20654">
    <property type="entry name" value="Sec3_C-term"/>
    <property type="match status" value="1"/>
</dbReference>
<reference evidence="7 8" key="1">
    <citation type="submission" date="2015-03" db="EMBL/GenBank/DDBJ databases">
        <title>Genomics and transcriptomics of the oil-accumulating basidiomycete yeast T. oleaginosus allow insights into substrate utilization and the diverse evolutionary trajectories of mating systems in fungi.</title>
        <authorList>
            <consortium name="DOE Joint Genome Institute"/>
            <person name="Kourist R."/>
            <person name="Kracht O."/>
            <person name="Bracharz F."/>
            <person name="Lipzen A."/>
            <person name="Nolan M."/>
            <person name="Ohm R."/>
            <person name="Grigoriev I."/>
            <person name="Sun S."/>
            <person name="Heitman J."/>
            <person name="Bruck T."/>
            <person name="Nowrousian M."/>
        </authorList>
    </citation>
    <scope>NUCLEOTIDE SEQUENCE [LARGE SCALE GENOMIC DNA]</scope>
    <source>
        <strain evidence="7 8">IBC0246</strain>
    </source>
</reference>
<evidence type="ECO:0000313" key="7">
    <source>
        <dbReference type="EMBL" id="KLT39084.1"/>
    </source>
</evidence>
<feature type="region of interest" description="Disordered" evidence="5">
    <location>
        <begin position="1135"/>
        <end position="1156"/>
    </location>
</feature>
<dbReference type="STRING" id="879819.A0A0J1AUX4"/>
<organism evidence="7 8">
    <name type="scientific">Cutaneotrichosporon oleaginosum</name>
    <dbReference type="NCBI Taxonomy" id="879819"/>
    <lineage>
        <taxon>Eukaryota</taxon>
        <taxon>Fungi</taxon>
        <taxon>Dikarya</taxon>
        <taxon>Basidiomycota</taxon>
        <taxon>Agaricomycotina</taxon>
        <taxon>Tremellomycetes</taxon>
        <taxon>Trichosporonales</taxon>
        <taxon>Trichosporonaceae</taxon>
        <taxon>Cutaneotrichosporon</taxon>
    </lineage>
</organism>
<dbReference type="InterPro" id="IPR048628">
    <property type="entry name" value="Sec3_C"/>
</dbReference>
<dbReference type="GeneID" id="28985030"/>
<evidence type="ECO:0000256" key="3">
    <source>
        <dbReference type="ARBA" id="ARBA00022483"/>
    </source>
</evidence>
<feature type="domain" description="Exocyst complex component Sec3 PIP2-binding N-terminal" evidence="6">
    <location>
        <begin position="44"/>
        <end position="129"/>
    </location>
</feature>
<dbReference type="Gene3D" id="2.30.29.90">
    <property type="match status" value="1"/>
</dbReference>
<dbReference type="GO" id="GO:0005886">
    <property type="term" value="C:plasma membrane"/>
    <property type="evidence" value="ECO:0007669"/>
    <property type="project" value="TreeGrafter"/>
</dbReference>
<feature type="compositionally biased region" description="Low complexity" evidence="5">
    <location>
        <begin position="287"/>
        <end position="299"/>
    </location>
</feature>
<dbReference type="SMART" id="SM01313">
    <property type="entry name" value="Sec3-PIP2_bind"/>
    <property type="match status" value="1"/>
</dbReference>
<dbReference type="GO" id="GO:0006893">
    <property type="term" value="P:Golgi to plasma membrane transport"/>
    <property type="evidence" value="ECO:0007669"/>
    <property type="project" value="TreeGrafter"/>
</dbReference>
<feature type="region of interest" description="Disordered" evidence="5">
    <location>
        <begin position="140"/>
        <end position="337"/>
    </location>
</feature>
<dbReference type="SMR" id="A0A0J1AUX4"/>
<dbReference type="InterPro" id="IPR019160">
    <property type="entry name" value="Sec3_CC"/>
</dbReference>
<keyword evidence="4" id="KW-0175">Coiled coil</keyword>
<evidence type="ECO:0000256" key="5">
    <source>
        <dbReference type="SAM" id="MobiDB-lite"/>
    </source>
</evidence>
<evidence type="ECO:0000256" key="2">
    <source>
        <dbReference type="ARBA" id="ARBA00022448"/>
    </source>
</evidence>
<feature type="compositionally biased region" description="Low complexity" evidence="5">
    <location>
        <begin position="218"/>
        <end position="230"/>
    </location>
</feature>
<keyword evidence="8" id="KW-1185">Reference proteome</keyword>
<feature type="compositionally biased region" description="Low complexity" evidence="5">
    <location>
        <begin position="386"/>
        <end position="411"/>
    </location>
</feature>
<dbReference type="GO" id="GO:0006887">
    <property type="term" value="P:exocytosis"/>
    <property type="evidence" value="ECO:0007669"/>
    <property type="project" value="UniProtKB-KW"/>
</dbReference>
<dbReference type="Proteomes" id="UP000053611">
    <property type="component" value="Unassembled WGS sequence"/>
</dbReference>
<dbReference type="PANTHER" id="PTHR16092">
    <property type="entry name" value="SEC3/SYNTAXIN-RELATED"/>
    <property type="match status" value="1"/>
</dbReference>